<dbReference type="GO" id="GO:0030246">
    <property type="term" value="F:carbohydrate binding"/>
    <property type="evidence" value="ECO:0007669"/>
    <property type="project" value="InterPro"/>
</dbReference>
<dbReference type="InterPro" id="IPR006101">
    <property type="entry name" value="Glyco_hydro_2"/>
</dbReference>
<dbReference type="EC" id="3.2.1.23" evidence="5 10"/>
<dbReference type="Proteomes" id="UP000319040">
    <property type="component" value="Unassembled WGS sequence"/>
</dbReference>
<comment type="subunit">
    <text evidence="4">Monomer.</text>
</comment>
<dbReference type="PROSITE" id="PS51257">
    <property type="entry name" value="PROKAR_LIPOPROTEIN"/>
    <property type="match status" value="1"/>
</dbReference>
<dbReference type="InterPro" id="IPR011013">
    <property type="entry name" value="Gal_mutarotase_sf_dom"/>
</dbReference>
<dbReference type="Pfam" id="PF16353">
    <property type="entry name" value="LacZ_4"/>
    <property type="match status" value="1"/>
</dbReference>
<comment type="catalytic activity">
    <reaction evidence="1 10">
        <text>Hydrolysis of terminal non-reducing beta-D-galactose residues in beta-D-galactosides.</text>
        <dbReference type="EC" id="3.2.1.23"/>
    </reaction>
</comment>
<dbReference type="InterPro" id="IPR036156">
    <property type="entry name" value="Beta-gal/glucu_dom_sf"/>
</dbReference>
<dbReference type="PRINTS" id="PR00132">
    <property type="entry name" value="GLHYDRLASE2"/>
</dbReference>
<dbReference type="InterPro" id="IPR017853">
    <property type="entry name" value="GH"/>
</dbReference>
<reference evidence="13 14" key="1">
    <citation type="submission" date="2017-05" db="EMBL/GenBank/DDBJ databases">
        <authorList>
            <person name="Varghese N."/>
            <person name="Submissions S."/>
        </authorList>
    </citation>
    <scope>NUCLEOTIDE SEQUENCE [LARGE SCALE GENOMIC DNA]</scope>
    <source>
        <strain evidence="13 14">DSM 27040</strain>
    </source>
</reference>
<evidence type="ECO:0000256" key="2">
    <source>
        <dbReference type="ARBA" id="ARBA00001913"/>
    </source>
</evidence>
<dbReference type="Pfam" id="PF02836">
    <property type="entry name" value="Glyco_hydro_2_C"/>
    <property type="match status" value="1"/>
</dbReference>
<keyword evidence="11" id="KW-0732">Signal</keyword>
<dbReference type="EMBL" id="FXTB01000006">
    <property type="protein sequence ID" value="SMO73792.1"/>
    <property type="molecule type" value="Genomic_DNA"/>
</dbReference>
<dbReference type="PANTHER" id="PTHR46323">
    <property type="entry name" value="BETA-GALACTOSIDASE"/>
    <property type="match status" value="1"/>
</dbReference>
<dbReference type="InterPro" id="IPR008979">
    <property type="entry name" value="Galactose-bd-like_sf"/>
</dbReference>
<dbReference type="Gene3D" id="3.20.20.80">
    <property type="entry name" value="Glycosidases"/>
    <property type="match status" value="1"/>
</dbReference>
<dbReference type="SUPFAM" id="SSF51445">
    <property type="entry name" value="(Trans)glycosidases"/>
    <property type="match status" value="1"/>
</dbReference>
<dbReference type="SMART" id="SM01038">
    <property type="entry name" value="Bgal_small_N"/>
    <property type="match status" value="1"/>
</dbReference>
<feature type="signal peptide" evidence="11">
    <location>
        <begin position="1"/>
        <end position="24"/>
    </location>
</feature>
<protein>
    <recommendedName>
        <fullName evidence="5 10">Beta-galactosidase</fullName>
        <ecNumber evidence="5 10">3.2.1.23</ecNumber>
    </recommendedName>
    <alternativeName>
        <fullName evidence="9 10">Lactase</fullName>
    </alternativeName>
</protein>
<keyword evidence="6 10" id="KW-0378">Hydrolase</keyword>
<comment type="cofactor">
    <cofactor evidence="2">
        <name>Ca(2+)</name>
        <dbReference type="ChEBI" id="CHEBI:29108"/>
    </cofactor>
</comment>
<accession>A0A521DQC2</accession>
<dbReference type="PANTHER" id="PTHR46323:SF2">
    <property type="entry name" value="BETA-GALACTOSIDASE"/>
    <property type="match status" value="1"/>
</dbReference>
<keyword evidence="7" id="KW-0106">Calcium</keyword>
<keyword evidence="14" id="KW-1185">Reference proteome</keyword>
<evidence type="ECO:0000256" key="7">
    <source>
        <dbReference type="ARBA" id="ARBA00022837"/>
    </source>
</evidence>
<dbReference type="SUPFAM" id="SSF49303">
    <property type="entry name" value="beta-Galactosidase/glucuronidase domain"/>
    <property type="match status" value="2"/>
</dbReference>
<dbReference type="GO" id="GO:0004565">
    <property type="term" value="F:beta-galactosidase activity"/>
    <property type="evidence" value="ECO:0007669"/>
    <property type="project" value="UniProtKB-EC"/>
</dbReference>
<feature type="domain" description="Beta galactosidase small chain/" evidence="12">
    <location>
        <begin position="755"/>
        <end position="1042"/>
    </location>
</feature>
<organism evidence="13 14">
    <name type="scientific">Saccharicrinis carchari</name>
    <dbReference type="NCBI Taxonomy" id="1168039"/>
    <lineage>
        <taxon>Bacteria</taxon>
        <taxon>Pseudomonadati</taxon>
        <taxon>Bacteroidota</taxon>
        <taxon>Bacteroidia</taxon>
        <taxon>Marinilabiliales</taxon>
        <taxon>Marinilabiliaceae</taxon>
        <taxon>Saccharicrinis</taxon>
    </lineage>
</organism>
<dbReference type="SUPFAM" id="SSF74650">
    <property type="entry name" value="Galactose mutarotase-like"/>
    <property type="match status" value="1"/>
</dbReference>
<dbReference type="FunFam" id="3.20.20.80:FF:000121">
    <property type="entry name" value="Beta-galactosidase"/>
    <property type="match status" value="1"/>
</dbReference>
<dbReference type="PROSITE" id="PS00719">
    <property type="entry name" value="GLYCOSYL_HYDROL_F2_1"/>
    <property type="match status" value="1"/>
</dbReference>
<dbReference type="InterPro" id="IPR050347">
    <property type="entry name" value="Bact_Beta-galactosidase"/>
</dbReference>
<evidence type="ECO:0000256" key="8">
    <source>
        <dbReference type="ARBA" id="ARBA00023295"/>
    </source>
</evidence>
<feature type="chain" id="PRO_5021915273" description="Beta-galactosidase" evidence="11">
    <location>
        <begin position="25"/>
        <end position="1052"/>
    </location>
</feature>
<dbReference type="InterPro" id="IPR014718">
    <property type="entry name" value="GH-type_carb-bd"/>
</dbReference>
<dbReference type="InterPro" id="IPR032312">
    <property type="entry name" value="LacZ_4"/>
</dbReference>
<evidence type="ECO:0000259" key="12">
    <source>
        <dbReference type="SMART" id="SM01038"/>
    </source>
</evidence>
<dbReference type="Gene3D" id="2.70.98.10">
    <property type="match status" value="1"/>
</dbReference>
<evidence type="ECO:0000256" key="9">
    <source>
        <dbReference type="ARBA" id="ARBA00032230"/>
    </source>
</evidence>
<dbReference type="InterPro" id="IPR013783">
    <property type="entry name" value="Ig-like_fold"/>
</dbReference>
<evidence type="ECO:0000256" key="11">
    <source>
        <dbReference type="SAM" id="SignalP"/>
    </source>
</evidence>
<dbReference type="Gene3D" id="2.60.40.10">
    <property type="entry name" value="Immunoglobulins"/>
    <property type="match status" value="2"/>
</dbReference>
<sequence length="1052" mass="119803">MRQIKNYGMALLLLVFMSCTNYNSYEDVPWEEKSPADWENPAVSEINRMAPRAYFIPFANAQEVDADNIWGSSLIKSLNGEWRFHIAQNPSERPFYFFMDDFDTREWTTIKVPANWECEGFEYPIYTNVKYPHAKTPPTIQAHYNPVGSYKRSFTIPENWTGKDVILHFGAAGSAVYVWVNEQQVGYFEDSKTPSEFNITSYLKDGENTLAVEIFKWSDASYLEDQDFWRLAGITRDVFLMARNPVHIKDFRVNATLSDDYNTGLFKVDVDVATPGQAKVKAVLKDGSQVLQTMIISTSQQAVGECSVTEVKKWTAETPHLYELLITLMDENDQVLEVVRQDVGFRKIEIKDATLLVNGQYVYLKGVNLHEHHDVNGHVVDEATMLKDIEVMKSHNVNAVRTAHYPQPERWYELCNRYGLYVIDEANIESHGMGYGEESLAKDPDWKEAHLYRTRNMYQRDKNQPSVIIWSLGNEAGDGVNFNATYDYLKAMDSSRPVQYERAGNGRNTDLMVPMYARIGSMLNYAKNVAEKPYIQCEYAHAMGNSLGNFKDYWDAIESEKNLQGGFIWDWVDQGLLTTNENGEEFWAYGGDFGPDTVPSDGNFCINGLVNPDRGIKPHLLEMKKVYQYIKFKPVNLDRGIVNIQNKYAFINTDKFDFTYQVKGNGKVVKEGAINGVSLNPDQHKNFNLDVNFDPEPNTEYFLNIYAKLKEAEWRVDAGTELAKEQFKLPVYKQLAQVAPKAEDLTVEEKGGKTSIGNTAFKVVFDNDKGTLISFITDGREMIEQGLTPNFWRAPIDNDFGNKLDQRARAWRKAGQERKVTAAKTISTPQSVNVSYNFEYAYKGDQIGTGKVVYTVDRTGKVQVFNELKITGKDAPEPVRMGTNLVMPGSYDQMTWLGRGPHESYIDRKTSAFVDLYSGPVADQYFPYIRPQENGNKTDVRWVSITDGNGFGLKFTGKRLLEVSAHHNIMEDFESPHRTDGRQVEGVPVINRHTTDVKSRELTSVNIDHKQMGVGGDNSWGAWTHEKYRLTDKNYTYSFTISPVTGMVQASN</sequence>
<dbReference type="InterPro" id="IPR004199">
    <property type="entry name" value="B-gal_small/dom_5"/>
</dbReference>
<evidence type="ECO:0000313" key="14">
    <source>
        <dbReference type="Proteomes" id="UP000319040"/>
    </source>
</evidence>
<dbReference type="SUPFAM" id="SSF49785">
    <property type="entry name" value="Galactose-binding domain-like"/>
    <property type="match status" value="1"/>
</dbReference>
<evidence type="ECO:0000256" key="6">
    <source>
        <dbReference type="ARBA" id="ARBA00022801"/>
    </source>
</evidence>
<dbReference type="InterPro" id="IPR006104">
    <property type="entry name" value="Glyco_hydro_2_N"/>
</dbReference>
<dbReference type="GO" id="GO:0005990">
    <property type="term" value="P:lactose catabolic process"/>
    <property type="evidence" value="ECO:0007669"/>
    <property type="project" value="TreeGrafter"/>
</dbReference>
<dbReference type="Pfam" id="PF00703">
    <property type="entry name" value="Glyco_hydro_2"/>
    <property type="match status" value="1"/>
</dbReference>
<evidence type="ECO:0000256" key="10">
    <source>
        <dbReference type="RuleBase" id="RU361154"/>
    </source>
</evidence>
<keyword evidence="8 10" id="KW-0326">Glycosidase</keyword>
<dbReference type="AlphaFoldDB" id="A0A521DQC2"/>
<dbReference type="InterPro" id="IPR006102">
    <property type="entry name" value="Ig-like_GH2"/>
</dbReference>
<comment type="similarity">
    <text evidence="3 10">Belongs to the glycosyl hydrolase 2 family.</text>
</comment>
<evidence type="ECO:0000313" key="13">
    <source>
        <dbReference type="EMBL" id="SMO73792.1"/>
    </source>
</evidence>
<dbReference type="InterPro" id="IPR023230">
    <property type="entry name" value="Glyco_hydro_2_CS"/>
</dbReference>
<name>A0A521DQC2_SACCC</name>
<gene>
    <name evidence="13" type="ORF">SAMN06265379_10686</name>
</gene>
<dbReference type="GO" id="GO:0009341">
    <property type="term" value="C:beta-galactosidase complex"/>
    <property type="evidence" value="ECO:0007669"/>
    <property type="project" value="InterPro"/>
</dbReference>
<dbReference type="OrthoDB" id="9801077at2"/>
<evidence type="ECO:0000256" key="3">
    <source>
        <dbReference type="ARBA" id="ARBA00007401"/>
    </source>
</evidence>
<evidence type="ECO:0000256" key="4">
    <source>
        <dbReference type="ARBA" id="ARBA00011245"/>
    </source>
</evidence>
<evidence type="ECO:0000256" key="1">
    <source>
        <dbReference type="ARBA" id="ARBA00001412"/>
    </source>
</evidence>
<dbReference type="Gene3D" id="2.60.120.260">
    <property type="entry name" value="Galactose-binding domain-like"/>
    <property type="match status" value="1"/>
</dbReference>
<dbReference type="Pfam" id="PF02929">
    <property type="entry name" value="Bgal_small_N"/>
    <property type="match status" value="1"/>
</dbReference>
<proteinExistence type="inferred from homology"/>
<dbReference type="Pfam" id="PF02837">
    <property type="entry name" value="Glyco_hydro_2_N"/>
    <property type="match status" value="1"/>
</dbReference>
<dbReference type="InterPro" id="IPR006103">
    <property type="entry name" value="Glyco_hydro_2_cat"/>
</dbReference>
<evidence type="ECO:0000256" key="5">
    <source>
        <dbReference type="ARBA" id="ARBA00012756"/>
    </source>
</evidence>